<sequence length="1288" mass="143194">FSFSLCLLPCPSSSLHLSPSPYFFFFCSQLYNDKQPLSSMLLFYLCRVDGRRWSVASVPSSGYCTNAPSSSVSSSSSQELLHQLPLQPTQDDLHFLFKHFRSTESVADEEGAHPSPPVRVRSRSLSPGRTCGTFDNEIVMMNHVYKERFPKATAQMEGQLLDIIAECSPDTALPLADGVLGFIQHQLMELARDCLDKSQKGLVTSRYFMELQEKLEKLLHEAYERSESEEVTIITKLVKKILIIISRPARLLECLEFDPEEFYQRLEAAEGQAKVGQGIKTDIPRYIISQLGLTRDPLEVVQLISSVIFHLCLCVIQSRAACTPPRRKPLESDFETIKLISNGAYGAVYLVRHKETRQRFAMKKINRQNLILRNQIQQVFVERDILTFAENPFVVSMFCSFETRRHLCMVMEYVEGGDCANLLKNIGPLPVDMARMYFAETVLALEYLHNYGIVHRDLKPDNLLITSMGHIKLTDFGLSKIGLMNMTTNLYEGHIEKDTREFIDKQVCGTPEYIAPEVILRQGYGKPVDWWAMGIILYEFLVGCVPFFGDTPEQLFGQVVNDEIIWPEGEDALPADAQDLITRLLRQSPLERLGTGGTTEVKMHMFFLGLDWNGLLRQKAEFIPQLETEEDTSYFDTRSDRYCHLGSDDDDETNDDESSVELRQFSSVAHRFSKVYSSTEHLSTSTPSNQSLSSSERSHSEEKEERWEGRGVLSPGDGHKHLVGGDRRTDGHRGSSSQSERSASPLVMNSTQSLDIMPRFAISAEEEGKTDHGMVSNLRRIRLRSNSTGTRPSFRRGASRRIAHQLETPEKPKSPSSKVPKSASVSGLSLIITPDDSAGPPTSPKSSLSLSSNPSSRDSSPSRDLSVSVSCLRPPVVIHSSGKRFGFALRAIRVYMGDSDVYTVHHMVWCVEEGSPAHEAGLRAGDLITHVNGESVQGLVHTEVVELLLKSGNRVTLQTTAMENTSIKVGPARKASYKAKMARRSKKSKRKDGQDSRRRNILKKLSKHTPPPPMQSSRSFSSGFHQSSSDSLSGSPTQSLSPGPSTPCRSPAPDHSGDSSSSPCSSSPNSPVPQARPSSLHVLGRYTKAGRCKSTSSIPPSPLACIPPPQPLSPQCSPSCLPTHPKSLQGFHGKTLSPPTIARHSVRPRSAEPPRSPLLKRVQSAEKLTGDKTTGGYHGDRKAYSTRRHTMEVPLSEGQRGHQDTVVVMRKLALSERRDSFKKQEAVQEVSFDDLEEREATPSPTFPATQPKTFKASWINISQSESSVKLEGRGSQSQKPKSKDKEGF</sequence>
<feature type="compositionally biased region" description="Basic residues" evidence="15">
    <location>
        <begin position="793"/>
        <end position="803"/>
    </location>
</feature>
<dbReference type="GO" id="GO:0005524">
    <property type="term" value="F:ATP binding"/>
    <property type="evidence" value="ECO:0007669"/>
    <property type="project" value="UniProtKB-KW"/>
</dbReference>
<dbReference type="Gene3D" id="1.10.510.10">
    <property type="entry name" value="Transferase(Phosphotransferase) domain 1"/>
    <property type="match status" value="1"/>
</dbReference>
<dbReference type="FunFam" id="2.30.42.10:FF:000008">
    <property type="entry name" value="microtubule-associated serine/threonine-protein kinase 4 isoform X2"/>
    <property type="match status" value="1"/>
</dbReference>
<feature type="region of interest" description="Disordered" evidence="15">
    <location>
        <begin position="106"/>
        <end position="126"/>
    </location>
</feature>
<dbReference type="PANTHER" id="PTHR24356">
    <property type="entry name" value="SERINE/THREONINE-PROTEIN KINASE"/>
    <property type="match status" value="1"/>
</dbReference>
<evidence type="ECO:0000256" key="8">
    <source>
        <dbReference type="ARBA" id="ARBA00022679"/>
    </source>
</evidence>
<keyword evidence="10" id="KW-0418">Kinase</keyword>
<dbReference type="SMART" id="SM00220">
    <property type="entry name" value="S_TKc"/>
    <property type="match status" value="1"/>
</dbReference>
<dbReference type="EC" id="2.7.11.1" evidence="4"/>
<feature type="compositionally biased region" description="Low complexity" evidence="15">
    <location>
        <begin position="844"/>
        <end position="866"/>
    </location>
</feature>
<feature type="domain" description="Protein kinase" evidence="16">
    <location>
        <begin position="334"/>
        <end position="607"/>
    </location>
</feature>
<dbReference type="PROSITE" id="PS51285">
    <property type="entry name" value="AGC_KINASE_CTER"/>
    <property type="match status" value="1"/>
</dbReference>
<reference evidence="19" key="1">
    <citation type="submission" date="2021-04" db="EMBL/GenBank/DDBJ databases">
        <authorList>
            <consortium name="Wellcome Sanger Institute Data Sharing"/>
        </authorList>
    </citation>
    <scope>NUCLEOTIDE SEQUENCE [LARGE SCALE GENOMIC DNA]</scope>
</reference>
<feature type="region of interest" description="Disordered" evidence="15">
    <location>
        <begin position="676"/>
        <end position="752"/>
    </location>
</feature>
<feature type="region of interest" description="Disordered" evidence="15">
    <location>
        <begin position="1217"/>
        <end position="1288"/>
    </location>
</feature>
<feature type="region of interest" description="Disordered" evidence="15">
    <location>
        <begin position="1127"/>
        <end position="1156"/>
    </location>
</feature>
<evidence type="ECO:0000259" key="18">
    <source>
        <dbReference type="PROSITE" id="PS51285"/>
    </source>
</evidence>
<dbReference type="InterPro" id="IPR037711">
    <property type="entry name" value="MAST"/>
</dbReference>
<keyword evidence="7" id="KW-0597">Phosphoprotein</keyword>
<evidence type="ECO:0000256" key="9">
    <source>
        <dbReference type="ARBA" id="ARBA00022741"/>
    </source>
</evidence>
<dbReference type="Ensembl" id="ENSATET00000026512.2">
    <property type="protein sequence ID" value="ENSATEP00000026093.2"/>
    <property type="gene ID" value="ENSATEG00000018067.3"/>
</dbReference>
<feature type="compositionally biased region" description="Low complexity" evidence="15">
    <location>
        <begin position="682"/>
        <end position="695"/>
    </location>
</feature>
<feature type="compositionally biased region" description="Basic and acidic residues" evidence="15">
    <location>
        <begin position="696"/>
        <end position="709"/>
    </location>
</feature>
<evidence type="ECO:0000256" key="13">
    <source>
        <dbReference type="ARBA" id="ARBA00047899"/>
    </source>
</evidence>
<dbReference type="Pfam" id="PF00069">
    <property type="entry name" value="Pkinase"/>
    <property type="match status" value="1"/>
</dbReference>
<comment type="catalytic activity">
    <reaction evidence="14">
        <text>L-seryl-[protein] + ATP = O-phospho-L-seryl-[protein] + ADP + H(+)</text>
        <dbReference type="Rhea" id="RHEA:17989"/>
        <dbReference type="Rhea" id="RHEA-COMP:9863"/>
        <dbReference type="Rhea" id="RHEA-COMP:11604"/>
        <dbReference type="ChEBI" id="CHEBI:15378"/>
        <dbReference type="ChEBI" id="CHEBI:29999"/>
        <dbReference type="ChEBI" id="CHEBI:30616"/>
        <dbReference type="ChEBI" id="CHEBI:83421"/>
        <dbReference type="ChEBI" id="CHEBI:456216"/>
        <dbReference type="EC" id="2.7.11.1"/>
    </reaction>
</comment>
<evidence type="ECO:0000256" key="15">
    <source>
        <dbReference type="SAM" id="MobiDB-lite"/>
    </source>
</evidence>
<evidence type="ECO:0000256" key="11">
    <source>
        <dbReference type="ARBA" id="ARBA00022840"/>
    </source>
</evidence>
<evidence type="ECO:0000256" key="3">
    <source>
        <dbReference type="ARBA" id="ARBA00009903"/>
    </source>
</evidence>
<dbReference type="InterPro" id="IPR015022">
    <property type="entry name" value="MAST_pre-PK_dom"/>
</dbReference>
<reference evidence="19" key="2">
    <citation type="submission" date="2025-08" db="UniProtKB">
        <authorList>
            <consortium name="Ensembl"/>
        </authorList>
    </citation>
    <scope>IDENTIFICATION</scope>
</reference>
<keyword evidence="11" id="KW-0067">ATP-binding</keyword>
<feature type="compositionally biased region" description="Low complexity" evidence="15">
    <location>
        <begin position="1015"/>
        <end position="1073"/>
    </location>
</feature>
<evidence type="ECO:0000256" key="10">
    <source>
        <dbReference type="ARBA" id="ARBA00022777"/>
    </source>
</evidence>
<evidence type="ECO:0000313" key="19">
    <source>
        <dbReference type="Ensembl" id="ENSATEP00000026093.2"/>
    </source>
</evidence>
<dbReference type="GO" id="GO:0005737">
    <property type="term" value="C:cytoplasm"/>
    <property type="evidence" value="ECO:0007669"/>
    <property type="project" value="UniProtKB-SubCell"/>
</dbReference>
<dbReference type="InterPro" id="IPR000719">
    <property type="entry name" value="Prot_kinase_dom"/>
</dbReference>
<evidence type="ECO:0000256" key="12">
    <source>
        <dbReference type="ARBA" id="ARBA00022842"/>
    </source>
</evidence>
<dbReference type="PROSITE" id="PS00108">
    <property type="entry name" value="PROTEIN_KINASE_ST"/>
    <property type="match status" value="1"/>
</dbReference>
<evidence type="ECO:0000256" key="1">
    <source>
        <dbReference type="ARBA" id="ARBA00001946"/>
    </source>
</evidence>
<evidence type="ECO:0000256" key="7">
    <source>
        <dbReference type="ARBA" id="ARBA00022553"/>
    </source>
</evidence>
<protein>
    <recommendedName>
        <fullName evidence="4">non-specific serine/threonine protein kinase</fullName>
        <ecNumber evidence="4">2.7.11.1</ecNumber>
    </recommendedName>
</protein>
<dbReference type="SUPFAM" id="SSF140482">
    <property type="entry name" value="MAST3 pre-PK domain-like"/>
    <property type="match status" value="1"/>
</dbReference>
<accession>A0A3Q1J6Y2</accession>
<evidence type="ECO:0000256" key="6">
    <source>
        <dbReference type="ARBA" id="ARBA00022527"/>
    </source>
</evidence>
<dbReference type="InterPro" id="IPR041489">
    <property type="entry name" value="PDZ_6"/>
</dbReference>
<dbReference type="Pfam" id="PF17820">
    <property type="entry name" value="PDZ_6"/>
    <property type="match status" value="1"/>
</dbReference>
<feature type="compositionally biased region" description="Low complexity" evidence="15">
    <location>
        <begin position="814"/>
        <end position="826"/>
    </location>
</feature>
<dbReference type="InterPro" id="IPR000961">
    <property type="entry name" value="AGC-kinase_C"/>
</dbReference>
<dbReference type="GO" id="GO:0000287">
    <property type="term" value="F:magnesium ion binding"/>
    <property type="evidence" value="ECO:0007669"/>
    <property type="project" value="InterPro"/>
</dbReference>
<dbReference type="InterPro" id="IPR023142">
    <property type="entry name" value="MAST_pre-PK_dom_sf"/>
</dbReference>
<dbReference type="Gene3D" id="3.30.200.20">
    <property type="entry name" value="Phosphorylase Kinase, domain 1"/>
    <property type="match status" value="1"/>
</dbReference>
<comment type="similarity">
    <text evidence="3">Belongs to the protein kinase superfamily. AGC Ser/Thr protein kinase family.</text>
</comment>
<dbReference type="InterPro" id="IPR001478">
    <property type="entry name" value="PDZ"/>
</dbReference>
<dbReference type="GeneTree" id="ENSGT00940000157166"/>
<reference evidence="19" key="3">
    <citation type="submission" date="2025-09" db="UniProtKB">
        <authorList>
            <consortium name="Ensembl"/>
        </authorList>
    </citation>
    <scope>IDENTIFICATION</scope>
</reference>
<feature type="compositionally biased region" description="Basic residues" evidence="15">
    <location>
        <begin position="975"/>
        <end position="990"/>
    </location>
</feature>
<dbReference type="FunFam" id="1.20.1480.20:FF:000001">
    <property type="entry name" value="microtubule-associated serine/threonine-protein kinase 4 isoform X1"/>
    <property type="match status" value="1"/>
</dbReference>
<dbReference type="SMART" id="SM00133">
    <property type="entry name" value="S_TK_X"/>
    <property type="match status" value="1"/>
</dbReference>
<feature type="region of interest" description="Disordered" evidence="15">
    <location>
        <begin position="764"/>
        <end position="866"/>
    </location>
</feature>
<evidence type="ECO:0000256" key="4">
    <source>
        <dbReference type="ARBA" id="ARBA00012513"/>
    </source>
</evidence>
<feature type="domain" description="PDZ" evidence="17">
    <location>
        <begin position="875"/>
        <end position="963"/>
    </location>
</feature>
<dbReference type="Proteomes" id="UP000265040">
    <property type="component" value="Chromosome 17"/>
</dbReference>
<proteinExistence type="inferred from homology"/>
<evidence type="ECO:0000256" key="14">
    <source>
        <dbReference type="ARBA" id="ARBA00048679"/>
    </source>
</evidence>
<organism evidence="19 20">
    <name type="scientific">Anabas testudineus</name>
    <name type="common">Climbing perch</name>
    <name type="synonym">Anthias testudineus</name>
    <dbReference type="NCBI Taxonomy" id="64144"/>
    <lineage>
        <taxon>Eukaryota</taxon>
        <taxon>Metazoa</taxon>
        <taxon>Chordata</taxon>
        <taxon>Craniata</taxon>
        <taxon>Vertebrata</taxon>
        <taxon>Euteleostomi</taxon>
        <taxon>Actinopterygii</taxon>
        <taxon>Neopterygii</taxon>
        <taxon>Teleostei</taxon>
        <taxon>Neoteleostei</taxon>
        <taxon>Acanthomorphata</taxon>
        <taxon>Anabantaria</taxon>
        <taxon>Anabantiformes</taxon>
        <taxon>Anabantoidei</taxon>
        <taxon>Anabantidae</taxon>
        <taxon>Anabas</taxon>
    </lineage>
</organism>
<dbReference type="CDD" id="cd05609">
    <property type="entry name" value="STKc_MAST"/>
    <property type="match status" value="1"/>
</dbReference>
<dbReference type="InterPro" id="IPR036034">
    <property type="entry name" value="PDZ_sf"/>
</dbReference>
<comment type="catalytic activity">
    <reaction evidence="13">
        <text>L-threonyl-[protein] + ATP = O-phospho-L-threonyl-[protein] + ADP + H(+)</text>
        <dbReference type="Rhea" id="RHEA:46608"/>
        <dbReference type="Rhea" id="RHEA-COMP:11060"/>
        <dbReference type="Rhea" id="RHEA-COMP:11605"/>
        <dbReference type="ChEBI" id="CHEBI:15378"/>
        <dbReference type="ChEBI" id="CHEBI:30013"/>
        <dbReference type="ChEBI" id="CHEBI:30616"/>
        <dbReference type="ChEBI" id="CHEBI:61977"/>
        <dbReference type="ChEBI" id="CHEBI:456216"/>
        <dbReference type="EC" id="2.7.11.1"/>
    </reaction>
</comment>
<dbReference type="FunFam" id="1.10.510.10:FF:000012">
    <property type="entry name" value="microtubule-associated serine/threonine-protein kinase 2 isoform X1"/>
    <property type="match status" value="1"/>
</dbReference>
<keyword evidence="8" id="KW-0808">Transferase</keyword>
<evidence type="ECO:0000256" key="2">
    <source>
        <dbReference type="ARBA" id="ARBA00004496"/>
    </source>
</evidence>
<evidence type="ECO:0000259" key="16">
    <source>
        <dbReference type="PROSITE" id="PS50011"/>
    </source>
</evidence>
<comment type="cofactor">
    <cofactor evidence="1">
        <name>Mg(2+)</name>
        <dbReference type="ChEBI" id="CHEBI:18420"/>
    </cofactor>
</comment>
<evidence type="ECO:0000313" key="20">
    <source>
        <dbReference type="Proteomes" id="UP000265040"/>
    </source>
</evidence>
<keyword evidence="6" id="KW-0723">Serine/threonine-protein kinase</keyword>
<dbReference type="InterPro" id="IPR011009">
    <property type="entry name" value="Kinase-like_dom_sf"/>
</dbReference>
<keyword evidence="20" id="KW-1185">Reference proteome</keyword>
<dbReference type="Gene3D" id="1.20.1480.20">
    <property type="entry name" value="MAST3 pre-PK domain-like"/>
    <property type="match status" value="1"/>
</dbReference>
<feature type="compositionally biased region" description="Basic and acidic residues" evidence="15">
    <location>
        <begin position="717"/>
        <end position="733"/>
    </location>
</feature>
<evidence type="ECO:0000259" key="17">
    <source>
        <dbReference type="PROSITE" id="PS50106"/>
    </source>
</evidence>
<dbReference type="InterPro" id="IPR050236">
    <property type="entry name" value="Ser_Thr_kinase_AGC"/>
</dbReference>
<dbReference type="InParanoid" id="A0A3Q1J6Y2"/>
<dbReference type="SMART" id="SM00228">
    <property type="entry name" value="PDZ"/>
    <property type="match status" value="1"/>
</dbReference>
<dbReference type="Pfam" id="PF08926">
    <property type="entry name" value="DUF1908"/>
    <property type="match status" value="1"/>
</dbReference>
<feature type="region of interest" description="Disordered" evidence="15">
    <location>
        <begin position="966"/>
        <end position="1078"/>
    </location>
</feature>
<dbReference type="FunFam" id="3.30.200.20:FF:000457">
    <property type="entry name" value="Microtubule-associated serine/threonine-protein kinase"/>
    <property type="match status" value="1"/>
</dbReference>
<dbReference type="GO" id="GO:0035556">
    <property type="term" value="P:intracellular signal transduction"/>
    <property type="evidence" value="ECO:0007669"/>
    <property type="project" value="TreeGrafter"/>
</dbReference>
<name>A0A3Q1J6Y2_ANATE</name>
<feature type="compositionally biased region" description="Low complexity" evidence="15">
    <location>
        <begin position="735"/>
        <end position="744"/>
    </location>
</feature>
<evidence type="ECO:0000256" key="5">
    <source>
        <dbReference type="ARBA" id="ARBA00022490"/>
    </source>
</evidence>
<feature type="compositionally biased region" description="Polar residues" evidence="15">
    <location>
        <begin position="1242"/>
        <end position="1252"/>
    </location>
</feature>
<keyword evidence="12" id="KW-0460">Magnesium</keyword>
<dbReference type="Gene3D" id="2.30.42.10">
    <property type="match status" value="1"/>
</dbReference>
<dbReference type="InterPro" id="IPR008271">
    <property type="entry name" value="Ser/Thr_kinase_AS"/>
</dbReference>
<dbReference type="STRING" id="64144.ENSATEP00000026093"/>
<dbReference type="GO" id="GO:0004674">
    <property type="term" value="F:protein serine/threonine kinase activity"/>
    <property type="evidence" value="ECO:0007669"/>
    <property type="project" value="UniProtKB-KW"/>
</dbReference>
<feature type="compositionally biased region" description="Basic and acidic residues" evidence="15">
    <location>
        <begin position="1217"/>
        <end position="1226"/>
    </location>
</feature>
<dbReference type="PROSITE" id="PS50106">
    <property type="entry name" value="PDZ"/>
    <property type="match status" value="1"/>
</dbReference>
<dbReference type="SUPFAM" id="SSF56112">
    <property type="entry name" value="Protein kinase-like (PK-like)"/>
    <property type="match status" value="1"/>
</dbReference>
<dbReference type="SUPFAM" id="SSF50156">
    <property type="entry name" value="PDZ domain-like"/>
    <property type="match status" value="1"/>
</dbReference>
<keyword evidence="9" id="KW-0547">Nucleotide-binding</keyword>
<dbReference type="PANTHER" id="PTHR24356:SF140">
    <property type="entry name" value="MICROTUBULE-ASSOCIATED SERINE_THREONINE-PROTEIN KINASE 3"/>
    <property type="match status" value="1"/>
</dbReference>
<feature type="domain" description="AGC-kinase C-terminal" evidence="18">
    <location>
        <begin position="608"/>
        <end position="680"/>
    </location>
</feature>
<comment type="subcellular location">
    <subcellularLocation>
        <location evidence="2">Cytoplasm</location>
    </subcellularLocation>
</comment>
<keyword evidence="5" id="KW-0963">Cytoplasm</keyword>
<dbReference type="PROSITE" id="PS50011">
    <property type="entry name" value="PROTEIN_KINASE_DOM"/>
    <property type="match status" value="1"/>
</dbReference>